<feature type="region of interest" description="Disordered" evidence="1">
    <location>
        <begin position="1"/>
        <end position="37"/>
    </location>
</feature>
<dbReference type="AlphaFoldDB" id="A0A1U7NW66"/>
<proteinExistence type="predicted"/>
<evidence type="ECO:0000313" key="3">
    <source>
        <dbReference type="Proteomes" id="UP000186607"/>
    </source>
</evidence>
<evidence type="ECO:0000313" key="2">
    <source>
        <dbReference type="EMBL" id="OLV17150.1"/>
    </source>
</evidence>
<sequence>MMSQSQPTKKFSPRLSATERGRLGGQATAQRQGQSAA</sequence>
<dbReference type="Proteomes" id="UP000186607">
    <property type="component" value="Unassembled WGS sequence"/>
</dbReference>
<protein>
    <submittedName>
        <fullName evidence="2">Uncharacterized protein</fullName>
    </submittedName>
</protein>
<name>A0A1U7NW66_9DEIO</name>
<gene>
    <name evidence="2" type="ORF">BOO71_0009751</name>
</gene>
<accession>A0A1U7NW66</accession>
<dbReference type="STRING" id="249408.BOO71_0009751"/>
<dbReference type="EMBL" id="MSTI01000114">
    <property type="protein sequence ID" value="OLV17150.1"/>
    <property type="molecule type" value="Genomic_DNA"/>
</dbReference>
<organism evidence="2 3">
    <name type="scientific">Deinococcus marmoris</name>
    <dbReference type="NCBI Taxonomy" id="249408"/>
    <lineage>
        <taxon>Bacteria</taxon>
        <taxon>Thermotogati</taxon>
        <taxon>Deinococcota</taxon>
        <taxon>Deinococci</taxon>
        <taxon>Deinococcales</taxon>
        <taxon>Deinococcaceae</taxon>
        <taxon>Deinococcus</taxon>
    </lineage>
</organism>
<evidence type="ECO:0000256" key="1">
    <source>
        <dbReference type="SAM" id="MobiDB-lite"/>
    </source>
</evidence>
<feature type="compositionally biased region" description="Polar residues" evidence="1">
    <location>
        <begin position="27"/>
        <end position="37"/>
    </location>
</feature>
<comment type="caution">
    <text evidence="2">The sequence shown here is derived from an EMBL/GenBank/DDBJ whole genome shotgun (WGS) entry which is preliminary data.</text>
</comment>
<keyword evidence="3" id="KW-1185">Reference proteome</keyword>
<reference evidence="2 3" key="1">
    <citation type="submission" date="2017-01" db="EMBL/GenBank/DDBJ databases">
        <title>Genome Analysis of Deinococcus marmoris KOPRI26562.</title>
        <authorList>
            <person name="Kim J.H."/>
            <person name="Oh H.-M."/>
        </authorList>
    </citation>
    <scope>NUCLEOTIDE SEQUENCE [LARGE SCALE GENOMIC DNA]</scope>
    <source>
        <strain evidence="2 3">KOPRI26562</strain>
    </source>
</reference>